<dbReference type="AlphaFoldDB" id="A0A0C9Y6A2"/>
<protein>
    <submittedName>
        <fullName evidence="1">Uncharacterized protein</fullName>
    </submittedName>
</protein>
<organism evidence="1 2">
    <name type="scientific">Laccaria amethystina LaAM-08-1</name>
    <dbReference type="NCBI Taxonomy" id="1095629"/>
    <lineage>
        <taxon>Eukaryota</taxon>
        <taxon>Fungi</taxon>
        <taxon>Dikarya</taxon>
        <taxon>Basidiomycota</taxon>
        <taxon>Agaricomycotina</taxon>
        <taxon>Agaricomycetes</taxon>
        <taxon>Agaricomycetidae</taxon>
        <taxon>Agaricales</taxon>
        <taxon>Agaricineae</taxon>
        <taxon>Hydnangiaceae</taxon>
        <taxon>Laccaria</taxon>
    </lineage>
</organism>
<evidence type="ECO:0000313" key="2">
    <source>
        <dbReference type="Proteomes" id="UP000054477"/>
    </source>
</evidence>
<dbReference type="EMBL" id="KN838579">
    <property type="protein sequence ID" value="KIK03543.1"/>
    <property type="molecule type" value="Genomic_DNA"/>
</dbReference>
<evidence type="ECO:0000313" key="1">
    <source>
        <dbReference type="EMBL" id="KIK03543.1"/>
    </source>
</evidence>
<sequence length="115" mass="12773">MVFPDDFPDFDVLEKYANPLNSGQAGSRGCSPLGDKSDLDLERIVGPREKYFEWGCTSEILMRFRSMMWPAAVMNTLRRAVLEADEREQNQIGNLEAGSPLLSRTSAVGTPASFV</sequence>
<reference evidence="1 2" key="1">
    <citation type="submission" date="2014-04" db="EMBL/GenBank/DDBJ databases">
        <authorList>
            <consortium name="DOE Joint Genome Institute"/>
            <person name="Kuo A."/>
            <person name="Kohler A."/>
            <person name="Nagy L.G."/>
            <person name="Floudas D."/>
            <person name="Copeland A."/>
            <person name="Barry K.W."/>
            <person name="Cichocki N."/>
            <person name="Veneault-Fourrey C."/>
            <person name="LaButti K."/>
            <person name="Lindquist E.A."/>
            <person name="Lipzen A."/>
            <person name="Lundell T."/>
            <person name="Morin E."/>
            <person name="Murat C."/>
            <person name="Sun H."/>
            <person name="Tunlid A."/>
            <person name="Henrissat B."/>
            <person name="Grigoriev I.V."/>
            <person name="Hibbett D.S."/>
            <person name="Martin F."/>
            <person name="Nordberg H.P."/>
            <person name="Cantor M.N."/>
            <person name="Hua S.X."/>
        </authorList>
    </citation>
    <scope>NUCLEOTIDE SEQUENCE [LARGE SCALE GENOMIC DNA]</scope>
    <source>
        <strain evidence="1 2">LaAM-08-1</strain>
    </source>
</reference>
<keyword evidence="2" id="KW-1185">Reference proteome</keyword>
<reference evidence="2" key="2">
    <citation type="submission" date="2015-01" db="EMBL/GenBank/DDBJ databases">
        <title>Evolutionary Origins and Diversification of the Mycorrhizal Mutualists.</title>
        <authorList>
            <consortium name="DOE Joint Genome Institute"/>
            <consortium name="Mycorrhizal Genomics Consortium"/>
            <person name="Kohler A."/>
            <person name="Kuo A."/>
            <person name="Nagy L.G."/>
            <person name="Floudas D."/>
            <person name="Copeland A."/>
            <person name="Barry K.W."/>
            <person name="Cichocki N."/>
            <person name="Veneault-Fourrey C."/>
            <person name="LaButti K."/>
            <person name="Lindquist E.A."/>
            <person name="Lipzen A."/>
            <person name="Lundell T."/>
            <person name="Morin E."/>
            <person name="Murat C."/>
            <person name="Riley R."/>
            <person name="Ohm R."/>
            <person name="Sun H."/>
            <person name="Tunlid A."/>
            <person name="Henrissat B."/>
            <person name="Grigoriev I.V."/>
            <person name="Hibbett D.S."/>
            <person name="Martin F."/>
        </authorList>
    </citation>
    <scope>NUCLEOTIDE SEQUENCE [LARGE SCALE GENOMIC DNA]</scope>
    <source>
        <strain evidence="2">LaAM-08-1</strain>
    </source>
</reference>
<proteinExistence type="predicted"/>
<gene>
    <name evidence="1" type="ORF">K443DRAFT_676718</name>
</gene>
<dbReference type="Proteomes" id="UP000054477">
    <property type="component" value="Unassembled WGS sequence"/>
</dbReference>
<dbReference type="STRING" id="1095629.A0A0C9Y6A2"/>
<dbReference type="HOGENOM" id="CLU_2109426_0_0_1"/>
<accession>A0A0C9Y6A2</accession>
<name>A0A0C9Y6A2_9AGAR</name>
<dbReference type="OrthoDB" id="2959108at2759"/>